<dbReference type="PROSITE" id="PS01001">
    <property type="entry name" value="SDH_CYT_2"/>
    <property type="match status" value="1"/>
</dbReference>
<dbReference type="InterPro" id="IPR034804">
    <property type="entry name" value="SQR/QFR_C/D"/>
</dbReference>
<comment type="similarity">
    <text evidence="4">Belongs to the cytochrome b560 family.</text>
</comment>
<evidence type="ECO:0000256" key="8">
    <source>
        <dbReference type="ARBA" id="ARBA00022723"/>
    </source>
</evidence>
<evidence type="ECO:0000256" key="1">
    <source>
        <dbReference type="ARBA" id="ARBA00001971"/>
    </source>
</evidence>
<dbReference type="Pfam" id="PF01127">
    <property type="entry name" value="Sdh_cyt"/>
    <property type="match status" value="1"/>
</dbReference>
<dbReference type="PANTHER" id="PTHR10978">
    <property type="entry name" value="SUCCINATE DEHYDROGENASE CYTOCHROME B560 SUBUNIT"/>
    <property type="match status" value="1"/>
</dbReference>
<evidence type="ECO:0000256" key="7">
    <source>
        <dbReference type="ARBA" id="ARBA00022692"/>
    </source>
</evidence>
<evidence type="ECO:0000256" key="9">
    <source>
        <dbReference type="ARBA" id="ARBA00022989"/>
    </source>
</evidence>
<dbReference type="EMBL" id="JALNMH010000003">
    <property type="protein sequence ID" value="MCK7592950.1"/>
    <property type="molecule type" value="Genomic_DNA"/>
</dbReference>
<accession>A0ABT0GG08</accession>
<evidence type="ECO:0000313" key="14">
    <source>
        <dbReference type="EMBL" id="MCK7592950.1"/>
    </source>
</evidence>
<evidence type="ECO:0000313" key="15">
    <source>
        <dbReference type="Proteomes" id="UP001431449"/>
    </source>
</evidence>
<keyword evidence="10" id="KW-0408">Iron</keyword>
<sequence length="124" mass="13139">MSPHLQVYRWQITMVMSILHRATGVALAVGAFGVAWWLVAVAAGGDSYASIAALIASPLGQLVMAAFSACLIYHLLNGIRHLLWDVGYGYEIPKVYATGWTVAVLAVLITAGIWVVALRDGGAA</sequence>
<keyword evidence="15" id="KW-1185">Reference proteome</keyword>
<keyword evidence="8" id="KW-0479">Metal-binding</keyword>
<reference evidence="14" key="1">
    <citation type="submission" date="2022-04" db="EMBL/GenBank/DDBJ databases">
        <title>Lysobacter sp. CAU 1642 isolated from sea sand.</title>
        <authorList>
            <person name="Kim W."/>
        </authorList>
    </citation>
    <scope>NUCLEOTIDE SEQUENCE</scope>
    <source>
        <strain evidence="14">CAU 1642</strain>
    </source>
</reference>
<comment type="subunit">
    <text evidence="12">Part of an enzyme complex containing four subunits: a flavoprotein, an iron-sulfur protein, plus two membrane-anchoring proteins, SdhC and SdhD. The complex can form homotrimers.</text>
</comment>
<proteinExistence type="inferred from homology"/>
<feature type="transmembrane region" description="Helical" evidence="13">
    <location>
        <begin position="18"/>
        <end position="39"/>
    </location>
</feature>
<protein>
    <recommendedName>
        <fullName evidence="5">Succinate dehydrogenase cytochrome b556 subunit</fullName>
    </recommendedName>
</protein>
<dbReference type="PIRSF" id="PIRSF000178">
    <property type="entry name" value="SDH_cyt_b560"/>
    <property type="match status" value="1"/>
</dbReference>
<comment type="caution">
    <text evidence="14">The sequence shown here is derived from an EMBL/GenBank/DDBJ whole genome shotgun (WGS) entry which is preliminary data.</text>
</comment>
<evidence type="ECO:0000256" key="3">
    <source>
        <dbReference type="ARBA" id="ARBA00004141"/>
    </source>
</evidence>
<evidence type="ECO:0000256" key="10">
    <source>
        <dbReference type="ARBA" id="ARBA00023004"/>
    </source>
</evidence>
<dbReference type="NCBIfam" id="TIGR02970">
    <property type="entry name" value="succ_dehyd_cytB"/>
    <property type="match status" value="1"/>
</dbReference>
<comment type="function">
    <text evidence="2">Membrane-anchoring subunit of succinate dehydrogenase (SDH).</text>
</comment>
<dbReference type="InterPro" id="IPR014314">
    <property type="entry name" value="Succ_DH_cytb556"/>
</dbReference>
<keyword evidence="7 13" id="KW-0812">Transmembrane</keyword>
<evidence type="ECO:0000256" key="11">
    <source>
        <dbReference type="ARBA" id="ARBA00023136"/>
    </source>
</evidence>
<dbReference type="CDD" id="cd03499">
    <property type="entry name" value="SQR_TypeC_SdhC"/>
    <property type="match status" value="1"/>
</dbReference>
<keyword evidence="9 13" id="KW-1133">Transmembrane helix</keyword>
<dbReference type="Gene3D" id="1.20.1300.10">
    <property type="entry name" value="Fumarate reductase/succinate dehydrogenase, transmembrane subunit"/>
    <property type="match status" value="1"/>
</dbReference>
<comment type="cofactor">
    <cofactor evidence="1">
        <name>heme</name>
        <dbReference type="ChEBI" id="CHEBI:30413"/>
    </cofactor>
</comment>
<evidence type="ECO:0000256" key="2">
    <source>
        <dbReference type="ARBA" id="ARBA00004050"/>
    </source>
</evidence>
<evidence type="ECO:0000256" key="13">
    <source>
        <dbReference type="SAM" id="Phobius"/>
    </source>
</evidence>
<keyword evidence="6" id="KW-0349">Heme</keyword>
<evidence type="ECO:0000256" key="4">
    <source>
        <dbReference type="ARBA" id="ARBA00007244"/>
    </source>
</evidence>
<dbReference type="InterPro" id="IPR000701">
    <property type="entry name" value="SuccDH_FuR_B_TM-su"/>
</dbReference>
<evidence type="ECO:0000256" key="12">
    <source>
        <dbReference type="ARBA" id="ARBA00025912"/>
    </source>
</evidence>
<evidence type="ECO:0000256" key="6">
    <source>
        <dbReference type="ARBA" id="ARBA00022617"/>
    </source>
</evidence>
<feature type="transmembrane region" description="Helical" evidence="13">
    <location>
        <begin position="96"/>
        <end position="118"/>
    </location>
</feature>
<dbReference type="SUPFAM" id="SSF81343">
    <property type="entry name" value="Fumarate reductase respiratory complex transmembrane subunits"/>
    <property type="match status" value="1"/>
</dbReference>
<name>A0ABT0GG08_9GAMM</name>
<feature type="transmembrane region" description="Helical" evidence="13">
    <location>
        <begin position="51"/>
        <end position="76"/>
    </location>
</feature>
<evidence type="ECO:0000256" key="5">
    <source>
        <dbReference type="ARBA" id="ARBA00020076"/>
    </source>
</evidence>
<dbReference type="Proteomes" id="UP001431449">
    <property type="component" value="Unassembled WGS sequence"/>
</dbReference>
<dbReference type="RefSeq" id="WP_248205714.1">
    <property type="nucleotide sequence ID" value="NZ_JALNMH010000003.1"/>
</dbReference>
<gene>
    <name evidence="14" type="primary">sdhC</name>
    <name evidence="14" type="ORF">M0G41_04615</name>
</gene>
<keyword evidence="11 13" id="KW-0472">Membrane</keyword>
<comment type="subcellular location">
    <subcellularLocation>
        <location evidence="3">Membrane</location>
        <topology evidence="3">Multi-pass membrane protein</topology>
    </subcellularLocation>
</comment>
<dbReference type="InterPro" id="IPR018495">
    <property type="entry name" value="Succ_DH_cyt_bsu_CS"/>
</dbReference>
<dbReference type="PANTHER" id="PTHR10978:SF5">
    <property type="entry name" value="SUCCINATE DEHYDROGENASE CYTOCHROME B560 SUBUNIT, MITOCHONDRIAL"/>
    <property type="match status" value="1"/>
</dbReference>
<organism evidence="14 15">
    <name type="scientific">Pseudomarimonas salicorniae</name>
    <dbReference type="NCBI Taxonomy" id="2933270"/>
    <lineage>
        <taxon>Bacteria</taxon>
        <taxon>Pseudomonadati</taxon>
        <taxon>Pseudomonadota</taxon>
        <taxon>Gammaproteobacteria</taxon>
        <taxon>Lysobacterales</taxon>
        <taxon>Lysobacteraceae</taxon>
        <taxon>Pseudomarimonas</taxon>
    </lineage>
</organism>